<dbReference type="WBParaSite" id="Gr19_v10_g3040.t1">
    <property type="protein sequence ID" value="Gr19_v10_g3040.t1"/>
    <property type="gene ID" value="Gr19_v10_g3040"/>
</dbReference>
<proteinExistence type="predicted"/>
<keyword evidence="1" id="KW-1185">Reference proteome</keyword>
<accession>A0A914HPK0</accession>
<reference evidence="2" key="1">
    <citation type="submission" date="2022-11" db="UniProtKB">
        <authorList>
            <consortium name="WormBaseParasite"/>
        </authorList>
    </citation>
    <scope>IDENTIFICATION</scope>
</reference>
<organism evidence="1 2">
    <name type="scientific">Globodera rostochiensis</name>
    <name type="common">Golden nematode worm</name>
    <name type="synonym">Heterodera rostochiensis</name>
    <dbReference type="NCBI Taxonomy" id="31243"/>
    <lineage>
        <taxon>Eukaryota</taxon>
        <taxon>Metazoa</taxon>
        <taxon>Ecdysozoa</taxon>
        <taxon>Nematoda</taxon>
        <taxon>Chromadorea</taxon>
        <taxon>Rhabditida</taxon>
        <taxon>Tylenchina</taxon>
        <taxon>Tylenchomorpha</taxon>
        <taxon>Tylenchoidea</taxon>
        <taxon>Heteroderidae</taxon>
        <taxon>Heteroderinae</taxon>
        <taxon>Globodera</taxon>
    </lineage>
</organism>
<name>A0A914HPK0_GLORO</name>
<sequence length="67" mass="7619">MADKWTADHSLKFDGIYLSSNGQLMFVINDGTQKRVLSYEEAMDTDMRGVCNFLSAKMKQKLAVQQL</sequence>
<evidence type="ECO:0000313" key="2">
    <source>
        <dbReference type="WBParaSite" id="Gr19_v10_g3040.t1"/>
    </source>
</evidence>
<dbReference type="Proteomes" id="UP000887572">
    <property type="component" value="Unplaced"/>
</dbReference>
<protein>
    <submittedName>
        <fullName evidence="2">Uncharacterized protein</fullName>
    </submittedName>
</protein>
<dbReference type="AlphaFoldDB" id="A0A914HPK0"/>
<evidence type="ECO:0000313" key="1">
    <source>
        <dbReference type="Proteomes" id="UP000887572"/>
    </source>
</evidence>